<dbReference type="Gene3D" id="3.40.50.1820">
    <property type="entry name" value="alpha/beta hydrolase"/>
    <property type="match status" value="1"/>
</dbReference>
<keyword evidence="4 5" id="KW-0443">Lipid metabolism</keyword>
<evidence type="ECO:0000313" key="8">
    <source>
        <dbReference type="Proteomes" id="UP000824890"/>
    </source>
</evidence>
<dbReference type="EMBL" id="JAGKQM010000014">
    <property type="protein sequence ID" value="KAH0882146.1"/>
    <property type="molecule type" value="Genomic_DNA"/>
</dbReference>
<keyword evidence="8" id="KW-1185">Reference proteome</keyword>
<dbReference type="InterPro" id="IPR033556">
    <property type="entry name" value="PLA"/>
</dbReference>
<sequence>MCYLLHTIHTKSYHQIMAEPSWEELLGQDNWQNLLEPLDHSLRRLILRAGDFCQATYDTFINDQNSIYCGASRYGKPSFFHKVMLDDARHYDVVSFLYATARVSDHEAFFLSSMSRESWDRETNWIGYITVTSDERTAEIGRREIYVVFRGTTRNYEWVNVMGAKLTSVEELLMDGRDGPEVMLGWFTIYTTANPDSPFTKMSARSQLLTKIRELLELYKDEKPSIVLTGHSLGATIATLAALDLAENVTSGSSDVTPVTAIVFGSPRVGNREFLNRINRHDNVRILHVKNEIDLITRYPAKIMGYVNIGTKLKIDTRVSPYLKETHHPGDWHNLQAIAGWNGKNQKYEMKVNRNIALVNKSCALLKEECLVPECWWVEKNKGMLKNEDGDWVMATPHDEDMPVVEFD</sequence>
<evidence type="ECO:0000256" key="3">
    <source>
        <dbReference type="ARBA" id="ARBA00022963"/>
    </source>
</evidence>
<comment type="function">
    <text evidence="5">Acylhydrolase that catalyzes the hydrolysis of phospholipids at the sn-1 position.</text>
</comment>
<gene>
    <name evidence="7" type="ORF">HID58_058242</name>
</gene>
<dbReference type="EC" id="3.1.1.-" evidence="5"/>
<evidence type="ECO:0000313" key="7">
    <source>
        <dbReference type="EMBL" id="KAH0882146.1"/>
    </source>
</evidence>
<accession>A0ABQ7ZPM5</accession>
<dbReference type="InterPro" id="IPR029058">
    <property type="entry name" value="AB_hydrolase_fold"/>
</dbReference>
<dbReference type="InterPro" id="IPR002921">
    <property type="entry name" value="Fungal_lipase-type"/>
</dbReference>
<dbReference type="PANTHER" id="PTHR31828">
    <property type="entry name" value="PHOSPHOLIPASE A1-IIGAMMA"/>
    <property type="match status" value="1"/>
</dbReference>
<dbReference type="Pfam" id="PF01764">
    <property type="entry name" value="Lipase_3"/>
    <property type="match status" value="1"/>
</dbReference>
<dbReference type="PANTHER" id="PTHR31828:SF28">
    <property type="entry name" value="PHOSPHOLIPASE A1"/>
    <property type="match status" value="1"/>
</dbReference>
<evidence type="ECO:0000256" key="1">
    <source>
        <dbReference type="ARBA" id="ARBA00010701"/>
    </source>
</evidence>
<reference evidence="7 8" key="1">
    <citation type="submission" date="2021-05" db="EMBL/GenBank/DDBJ databases">
        <title>Genome Assembly of Synthetic Allotetraploid Brassica napus Reveals Homoeologous Exchanges between Subgenomes.</title>
        <authorList>
            <person name="Davis J.T."/>
        </authorList>
    </citation>
    <scope>NUCLEOTIDE SEQUENCE [LARGE SCALE GENOMIC DNA]</scope>
    <source>
        <strain evidence="8">cv. Da-Ae</strain>
        <tissue evidence="7">Seedling</tissue>
    </source>
</reference>
<protein>
    <recommendedName>
        <fullName evidence="5">Phospholipase A1</fullName>
        <ecNumber evidence="5">3.1.1.-</ecNumber>
    </recommendedName>
</protein>
<dbReference type="SUPFAM" id="SSF53474">
    <property type="entry name" value="alpha/beta-Hydrolases"/>
    <property type="match status" value="1"/>
</dbReference>
<dbReference type="CDD" id="cd00519">
    <property type="entry name" value="Lipase_3"/>
    <property type="match status" value="1"/>
</dbReference>
<evidence type="ECO:0000256" key="5">
    <source>
        <dbReference type="RuleBase" id="RU367093"/>
    </source>
</evidence>
<keyword evidence="2 5" id="KW-0378">Hydrolase</keyword>
<evidence type="ECO:0000256" key="2">
    <source>
        <dbReference type="ARBA" id="ARBA00022801"/>
    </source>
</evidence>
<proteinExistence type="inferred from homology"/>
<dbReference type="Proteomes" id="UP000824890">
    <property type="component" value="Unassembled WGS sequence"/>
</dbReference>
<evidence type="ECO:0000259" key="6">
    <source>
        <dbReference type="Pfam" id="PF01764"/>
    </source>
</evidence>
<comment type="caution">
    <text evidence="7">The sequence shown here is derived from an EMBL/GenBank/DDBJ whole genome shotgun (WGS) entry which is preliminary data.</text>
</comment>
<organism evidence="7 8">
    <name type="scientific">Brassica napus</name>
    <name type="common">Rape</name>
    <dbReference type="NCBI Taxonomy" id="3708"/>
    <lineage>
        <taxon>Eukaryota</taxon>
        <taxon>Viridiplantae</taxon>
        <taxon>Streptophyta</taxon>
        <taxon>Embryophyta</taxon>
        <taxon>Tracheophyta</taxon>
        <taxon>Spermatophyta</taxon>
        <taxon>Magnoliopsida</taxon>
        <taxon>eudicotyledons</taxon>
        <taxon>Gunneridae</taxon>
        <taxon>Pentapetalae</taxon>
        <taxon>rosids</taxon>
        <taxon>malvids</taxon>
        <taxon>Brassicales</taxon>
        <taxon>Brassicaceae</taxon>
        <taxon>Brassiceae</taxon>
        <taxon>Brassica</taxon>
    </lineage>
</organism>
<keyword evidence="3 5" id="KW-0442">Lipid degradation</keyword>
<evidence type="ECO:0000256" key="4">
    <source>
        <dbReference type="ARBA" id="ARBA00023098"/>
    </source>
</evidence>
<comment type="similarity">
    <text evidence="1 5">Belongs to the AB hydrolase superfamily. Lipase family.</text>
</comment>
<feature type="domain" description="Fungal lipase-type" evidence="6">
    <location>
        <begin position="146"/>
        <end position="302"/>
    </location>
</feature>
<name>A0ABQ7ZPM5_BRANA</name>